<evidence type="ECO:0000313" key="7">
    <source>
        <dbReference type="Proteomes" id="UP000181884"/>
    </source>
</evidence>
<dbReference type="Pfam" id="PF00733">
    <property type="entry name" value="Asn_synthase"/>
    <property type="match status" value="1"/>
</dbReference>
<dbReference type="Gene3D" id="3.40.50.620">
    <property type="entry name" value="HUPs"/>
    <property type="match status" value="1"/>
</dbReference>
<dbReference type="GO" id="GO:0004066">
    <property type="term" value="F:asparagine synthase (glutamine-hydrolyzing) activity"/>
    <property type="evidence" value="ECO:0007669"/>
    <property type="project" value="UniProtKB-EC"/>
</dbReference>
<dbReference type="EC" id="6.3.5.4" evidence="2"/>
<dbReference type="PANTHER" id="PTHR43284:SF1">
    <property type="entry name" value="ASPARAGINE SYNTHETASE"/>
    <property type="match status" value="1"/>
</dbReference>
<evidence type="ECO:0000313" key="6">
    <source>
        <dbReference type="EMBL" id="OJG18538.1"/>
    </source>
</evidence>
<dbReference type="GO" id="GO:0006529">
    <property type="term" value="P:asparagine biosynthetic process"/>
    <property type="evidence" value="ECO:0007669"/>
    <property type="project" value="UniProtKB-KW"/>
</dbReference>
<protein>
    <recommendedName>
        <fullName evidence="2">asparagine synthase (glutamine-hydrolyzing)</fullName>
        <ecNumber evidence="2">6.3.5.4</ecNumber>
    </recommendedName>
</protein>
<gene>
    <name evidence="6" type="ORF">RU97_GL001935</name>
</gene>
<evidence type="ECO:0000256" key="1">
    <source>
        <dbReference type="ARBA" id="ARBA00005187"/>
    </source>
</evidence>
<dbReference type="STRING" id="214095.RU97_GL001935"/>
<name>A0A1L8RFJ7_9ENTE</name>
<dbReference type="CDD" id="cd01991">
    <property type="entry name" value="Asn_synthase_B_C"/>
    <property type="match status" value="1"/>
</dbReference>
<keyword evidence="3" id="KW-0061">Asparagine biosynthesis</keyword>
<dbReference type="Proteomes" id="UP000181884">
    <property type="component" value="Unassembled WGS sequence"/>
</dbReference>
<keyword evidence="7" id="KW-1185">Reference proteome</keyword>
<dbReference type="InterPro" id="IPR001962">
    <property type="entry name" value="Asn_synthase"/>
</dbReference>
<feature type="domain" description="Asparagine synthetase" evidence="5">
    <location>
        <begin position="46"/>
        <end position="179"/>
    </location>
</feature>
<evidence type="ECO:0000259" key="5">
    <source>
        <dbReference type="Pfam" id="PF00733"/>
    </source>
</evidence>
<organism evidence="6 7">
    <name type="scientific">Enterococcus canis</name>
    <dbReference type="NCBI Taxonomy" id="214095"/>
    <lineage>
        <taxon>Bacteria</taxon>
        <taxon>Bacillati</taxon>
        <taxon>Bacillota</taxon>
        <taxon>Bacilli</taxon>
        <taxon>Lactobacillales</taxon>
        <taxon>Enterococcaceae</taxon>
        <taxon>Enterococcus</taxon>
    </lineage>
</organism>
<accession>A0A1L8RFJ7</accession>
<comment type="catalytic activity">
    <reaction evidence="4">
        <text>L-aspartate + L-glutamine + ATP + H2O = L-asparagine + L-glutamate + AMP + diphosphate + H(+)</text>
        <dbReference type="Rhea" id="RHEA:12228"/>
        <dbReference type="ChEBI" id="CHEBI:15377"/>
        <dbReference type="ChEBI" id="CHEBI:15378"/>
        <dbReference type="ChEBI" id="CHEBI:29985"/>
        <dbReference type="ChEBI" id="CHEBI:29991"/>
        <dbReference type="ChEBI" id="CHEBI:30616"/>
        <dbReference type="ChEBI" id="CHEBI:33019"/>
        <dbReference type="ChEBI" id="CHEBI:58048"/>
        <dbReference type="ChEBI" id="CHEBI:58359"/>
        <dbReference type="ChEBI" id="CHEBI:456215"/>
        <dbReference type="EC" id="6.3.5.4"/>
    </reaction>
</comment>
<comment type="caution">
    <text evidence="6">The sequence shown here is derived from an EMBL/GenBank/DDBJ whole genome shotgun (WGS) entry which is preliminary data.</text>
</comment>
<dbReference type="InterPro" id="IPR014729">
    <property type="entry name" value="Rossmann-like_a/b/a_fold"/>
</dbReference>
<proteinExistence type="predicted"/>
<sequence length="338" mass="38703">MNSYLTYRYIVDENKSFSDEIIPHYYNSSSKRIEVLDSGDTLENIKRTINDTFSSKDSTALMLSGGIDSAILARLVPKGTKAFTFQPDLQESVSEVEIAREVAKMNELDHEVIKISWDDYDSSIDSLMTQKGAPIHSIEPQIYKAASVAKNMGYEKLLFGEAADAVFGGLSGLLSKDYTVEEFYKRYSFVDSELVLKDFQKIISPIKAYETNGEVDVHGFLNEVFFKESNSSYENACNLAGIEFISPFNKLIMKKPLDLERVRNGENKYILREIYNDLYPGVTPRPKLPMPRPVNEFFKNWGGPTRDEFRSDIEITNFTGDQKWMIYCLERFLNLFNL</sequence>
<dbReference type="InterPro" id="IPR051786">
    <property type="entry name" value="ASN_synthetase/amidase"/>
</dbReference>
<dbReference type="SUPFAM" id="SSF52402">
    <property type="entry name" value="Adenine nucleotide alpha hydrolases-like"/>
    <property type="match status" value="1"/>
</dbReference>
<comment type="pathway">
    <text evidence="1">Amino-acid biosynthesis; L-asparagine biosynthesis; L-asparagine from L-aspartate (L-Gln route): step 1/1.</text>
</comment>
<evidence type="ECO:0000256" key="2">
    <source>
        <dbReference type="ARBA" id="ARBA00012737"/>
    </source>
</evidence>
<evidence type="ECO:0000256" key="3">
    <source>
        <dbReference type="ARBA" id="ARBA00022888"/>
    </source>
</evidence>
<dbReference type="PANTHER" id="PTHR43284">
    <property type="entry name" value="ASPARAGINE SYNTHETASE (GLUTAMINE-HYDROLYZING)"/>
    <property type="match status" value="1"/>
</dbReference>
<dbReference type="EMBL" id="JXKH01000004">
    <property type="protein sequence ID" value="OJG18538.1"/>
    <property type="molecule type" value="Genomic_DNA"/>
</dbReference>
<reference evidence="6 7" key="1">
    <citation type="submission" date="2014-12" db="EMBL/GenBank/DDBJ databases">
        <title>Draft genome sequences of 29 type strains of Enterococci.</title>
        <authorList>
            <person name="Zhong Z."/>
            <person name="Sun Z."/>
            <person name="Liu W."/>
            <person name="Zhang W."/>
            <person name="Zhang H."/>
        </authorList>
    </citation>
    <scope>NUCLEOTIDE SEQUENCE [LARGE SCALE GENOMIC DNA]</scope>
    <source>
        <strain evidence="6 7">DSM 17029</strain>
    </source>
</reference>
<evidence type="ECO:0000256" key="4">
    <source>
        <dbReference type="ARBA" id="ARBA00048741"/>
    </source>
</evidence>
<keyword evidence="3" id="KW-0028">Amino-acid biosynthesis</keyword>
<dbReference type="AlphaFoldDB" id="A0A1L8RFJ7"/>